<organism evidence="2 3">
    <name type="scientific">Durusdinium trenchii</name>
    <dbReference type="NCBI Taxonomy" id="1381693"/>
    <lineage>
        <taxon>Eukaryota</taxon>
        <taxon>Sar</taxon>
        <taxon>Alveolata</taxon>
        <taxon>Dinophyceae</taxon>
        <taxon>Suessiales</taxon>
        <taxon>Symbiodiniaceae</taxon>
        <taxon>Durusdinium</taxon>
    </lineage>
</organism>
<dbReference type="Proteomes" id="UP001642484">
    <property type="component" value="Unassembled WGS sequence"/>
</dbReference>
<gene>
    <name evidence="2" type="ORF">CCMP2556_LOCUS9077</name>
</gene>
<evidence type="ECO:0000256" key="1">
    <source>
        <dbReference type="SAM" id="MobiDB-lite"/>
    </source>
</evidence>
<evidence type="ECO:0008006" key="4">
    <source>
        <dbReference type="Google" id="ProtNLM"/>
    </source>
</evidence>
<dbReference type="InterPro" id="IPR029063">
    <property type="entry name" value="SAM-dependent_MTases_sf"/>
</dbReference>
<feature type="compositionally biased region" description="Basic residues" evidence="1">
    <location>
        <begin position="88"/>
        <end position="97"/>
    </location>
</feature>
<dbReference type="InterPro" id="IPR007823">
    <property type="entry name" value="RRP8"/>
</dbReference>
<sequence length="391" mass="42725">FLPTDLHIRPMDAALACNAVRAHAPCLAAARWGSADGLGRYGVPASPLRPRFPSHGRPQGRRPDLVDGSCVCGLAAACAGRESLNSGRRGRARRARRVAGGAGRPGRSEVLPNGASAAAALRRWRQKTGPAPMEEDLPAPSRSSNLKSWRGNRWRLSEKSMPSCVATWHSWMKSMDSEQFFETVSQRPQLLPSYLEQAKEEGMAGPGNDVCVQTAEFVLKHLPVGCRRLVDLGCGDATLAAELQSRGASVKVTNVDAARLAPGVVVQNLGALPGDWSGRFEAAVLCRALWSLDPLKVLKEAHRVLEPSPRSRLVVVEPFRRWWRPKDHEDTCQQPQNQLIDALERAGFYIFKDQSVNIEGDPEGLPGKSFMKGVFQYVLASPKRDTRDATS</sequence>
<name>A0ABP0J0W2_9DINO</name>
<protein>
    <recommendedName>
        <fullName evidence="4">Ribosomal RNA-processing protein 8</fullName>
    </recommendedName>
</protein>
<reference evidence="2 3" key="1">
    <citation type="submission" date="2024-02" db="EMBL/GenBank/DDBJ databases">
        <authorList>
            <person name="Chen Y."/>
            <person name="Shah S."/>
            <person name="Dougan E. K."/>
            <person name="Thang M."/>
            <person name="Chan C."/>
        </authorList>
    </citation>
    <scope>NUCLEOTIDE SEQUENCE [LARGE SCALE GENOMIC DNA]</scope>
</reference>
<accession>A0ABP0J0W2</accession>
<dbReference type="EMBL" id="CAXAMN010004147">
    <property type="protein sequence ID" value="CAK9007994.1"/>
    <property type="molecule type" value="Genomic_DNA"/>
</dbReference>
<evidence type="ECO:0000313" key="2">
    <source>
        <dbReference type="EMBL" id="CAK9007994.1"/>
    </source>
</evidence>
<dbReference type="Gene3D" id="3.40.50.150">
    <property type="entry name" value="Vaccinia Virus protein VP39"/>
    <property type="match status" value="1"/>
</dbReference>
<proteinExistence type="predicted"/>
<keyword evidence="3" id="KW-1185">Reference proteome</keyword>
<dbReference type="PANTHER" id="PTHR12787">
    <property type="entry name" value="RIBOSOMAL RNA-PROCESSING PROTEIN 8"/>
    <property type="match status" value="1"/>
</dbReference>
<feature type="non-terminal residue" evidence="2">
    <location>
        <position position="1"/>
    </location>
</feature>
<dbReference type="CDD" id="cd02440">
    <property type="entry name" value="AdoMet_MTases"/>
    <property type="match status" value="1"/>
</dbReference>
<feature type="region of interest" description="Disordered" evidence="1">
    <location>
        <begin position="85"/>
        <end position="113"/>
    </location>
</feature>
<dbReference type="PANTHER" id="PTHR12787:SF0">
    <property type="entry name" value="RIBOSOMAL RNA-PROCESSING PROTEIN 8"/>
    <property type="match status" value="1"/>
</dbReference>
<dbReference type="SUPFAM" id="SSF53335">
    <property type="entry name" value="S-adenosyl-L-methionine-dependent methyltransferases"/>
    <property type="match status" value="1"/>
</dbReference>
<comment type="caution">
    <text evidence="2">The sequence shown here is derived from an EMBL/GenBank/DDBJ whole genome shotgun (WGS) entry which is preliminary data.</text>
</comment>
<evidence type="ECO:0000313" key="3">
    <source>
        <dbReference type="Proteomes" id="UP001642484"/>
    </source>
</evidence>